<name>X1JM54_9ZZZZ</name>
<evidence type="ECO:0000256" key="1">
    <source>
        <dbReference type="SAM" id="Phobius"/>
    </source>
</evidence>
<protein>
    <submittedName>
        <fullName evidence="2">Uncharacterized protein</fullName>
    </submittedName>
</protein>
<dbReference type="AlphaFoldDB" id="X1JM54"/>
<keyword evidence="1" id="KW-0472">Membrane</keyword>
<evidence type="ECO:0000313" key="2">
    <source>
        <dbReference type="EMBL" id="GAH79349.1"/>
    </source>
</evidence>
<keyword evidence="1" id="KW-0812">Transmembrane</keyword>
<keyword evidence="1" id="KW-1133">Transmembrane helix</keyword>
<reference evidence="2" key="1">
    <citation type="journal article" date="2014" name="Front. Microbiol.">
        <title>High frequency of phylogenetically diverse reductive dehalogenase-homologous genes in deep subseafloor sedimentary metagenomes.</title>
        <authorList>
            <person name="Kawai M."/>
            <person name="Futagami T."/>
            <person name="Toyoda A."/>
            <person name="Takaki Y."/>
            <person name="Nishi S."/>
            <person name="Hori S."/>
            <person name="Arai W."/>
            <person name="Tsubouchi T."/>
            <person name="Morono Y."/>
            <person name="Uchiyama I."/>
            <person name="Ito T."/>
            <person name="Fujiyama A."/>
            <person name="Inagaki F."/>
            <person name="Takami H."/>
        </authorList>
    </citation>
    <scope>NUCLEOTIDE SEQUENCE</scope>
    <source>
        <strain evidence="2">Expedition CK06-06</strain>
    </source>
</reference>
<dbReference type="EMBL" id="BARU01043252">
    <property type="protein sequence ID" value="GAH79349.1"/>
    <property type="molecule type" value="Genomic_DNA"/>
</dbReference>
<feature type="transmembrane region" description="Helical" evidence="1">
    <location>
        <begin position="49"/>
        <end position="76"/>
    </location>
</feature>
<proteinExistence type="predicted"/>
<feature type="non-terminal residue" evidence="2">
    <location>
        <position position="1"/>
    </location>
</feature>
<gene>
    <name evidence="2" type="ORF">S03H2_66272</name>
</gene>
<accession>X1JM54</accession>
<organism evidence="2">
    <name type="scientific">marine sediment metagenome</name>
    <dbReference type="NCBI Taxonomy" id="412755"/>
    <lineage>
        <taxon>unclassified sequences</taxon>
        <taxon>metagenomes</taxon>
        <taxon>ecological metagenomes</taxon>
    </lineage>
</organism>
<comment type="caution">
    <text evidence="2">The sequence shown here is derived from an EMBL/GenBank/DDBJ whole genome shotgun (WGS) entry which is preliminary data.</text>
</comment>
<sequence>PMNANDVILIGEYIWAATNIDELPPAWTALVWGEARHIGQFDGWIAFTAWYFLNSLCFLMSFCFLSISSVSTNFFVKNEEKSAIVSDNNITKIVDPKG</sequence>